<protein>
    <recommendedName>
        <fullName evidence="4">Clathrin light chain</fullName>
    </recommendedName>
</protein>
<dbReference type="PANTHER" id="PTHR36888">
    <property type="entry name" value="TETRATRICOPEPTIDE-LIKE HELICAL DOMAIN-CONTAINING PROTEIN-RELATED"/>
    <property type="match status" value="1"/>
</dbReference>
<dbReference type="SUPFAM" id="SSF48452">
    <property type="entry name" value="TPR-like"/>
    <property type="match status" value="1"/>
</dbReference>
<feature type="region of interest" description="Disordered" evidence="1">
    <location>
        <begin position="453"/>
        <end position="482"/>
    </location>
</feature>
<dbReference type="Gramene" id="TVU07512">
    <property type="protein sequence ID" value="TVU07512"/>
    <property type="gene ID" value="EJB05_40868"/>
</dbReference>
<gene>
    <name evidence="2" type="ORF">EJB05_40868</name>
</gene>
<evidence type="ECO:0000313" key="2">
    <source>
        <dbReference type="EMBL" id="TVU07512.1"/>
    </source>
</evidence>
<dbReference type="InterPro" id="IPR011990">
    <property type="entry name" value="TPR-like_helical_dom_sf"/>
</dbReference>
<feature type="region of interest" description="Disordered" evidence="1">
    <location>
        <begin position="51"/>
        <end position="90"/>
    </location>
</feature>
<dbReference type="EMBL" id="RWGY01000039">
    <property type="protein sequence ID" value="TVU07512.1"/>
    <property type="molecule type" value="Genomic_DNA"/>
</dbReference>
<organism evidence="2 3">
    <name type="scientific">Eragrostis curvula</name>
    <name type="common">weeping love grass</name>
    <dbReference type="NCBI Taxonomy" id="38414"/>
    <lineage>
        <taxon>Eukaryota</taxon>
        <taxon>Viridiplantae</taxon>
        <taxon>Streptophyta</taxon>
        <taxon>Embryophyta</taxon>
        <taxon>Tracheophyta</taxon>
        <taxon>Spermatophyta</taxon>
        <taxon>Magnoliopsida</taxon>
        <taxon>Liliopsida</taxon>
        <taxon>Poales</taxon>
        <taxon>Poaceae</taxon>
        <taxon>PACMAD clade</taxon>
        <taxon>Chloridoideae</taxon>
        <taxon>Eragrostideae</taxon>
        <taxon>Eragrostidinae</taxon>
        <taxon>Eragrostis</taxon>
    </lineage>
</organism>
<sequence>MATAFDSPTSSPAAPAPFHDDAFLSFDGSAADVHVSSDAFPASPDPYAFRSDAPSPFGMPEANGGLHDDPFAADAAASGPVLPPPTEMGRDEGFLLREWRRIVAAGISVDCCPPLLLIISYPETHEFINSQNAIHLEEKEKKEKELRSQIILDAEEFKKAFVEKRKLNVETSKGQNREREKLFLANQEKFHAGADKQYWKAISELIPHEIASIEKRGARKDKEKEKKPGIVVVQERGVCILMVIIRGWDGREEMGCRLPTTALPSLSPSIVAAAAAAPWRRWRGARRPRLLRPLPATASSAPSSSFNGWGELAAAPDVSSIPLSNGLILLLLLPASASALALSRLPPLPLLVAAFTAGFAARHLSSPQAAASSSTPRRLTLVLADLDAQLRDLRETSQSQPSLVDAVDRLRDAVLEATRLANHNTTTTGLGDLADSFAVWAWDTMRDLLASTLNNNKPPKDHSSKVVSSSNSQSDDAAQAQLDPPVHATRAHSLQDMLPFDDDGDAHGLEETTNLEDGPLERLLLKHRQNHHFRGGASSRFATDSSFLHKRKLEIRDRSYSLKIENSDCEEFTRNVKEAADILKKARECMMARANEEAADALLYKSARLLSAAVALRPTSLVAVGQLGNTYLLHGELKLKISRELRTLLANSDALLNGRERVPRSIKLDRRILSRDNISTALVDVCEECESLLVEAGRSYRTALSIDSGDVKALYNWGLALIFRAQLLADIGPEAAVDADQVYLAAIDKFDAMLSKSNTYAPEALYRWGTALQQRSHLRPRNNKEKIRLLEQAKSLFEDVLYVEADNKMVREALSSCISELNYHWPMDIANIYFGWWCIFNFLGSLL</sequence>
<feature type="compositionally biased region" description="Low complexity" evidence="1">
    <location>
        <begin position="465"/>
        <end position="482"/>
    </location>
</feature>
<evidence type="ECO:0000313" key="3">
    <source>
        <dbReference type="Proteomes" id="UP000324897"/>
    </source>
</evidence>
<dbReference type="AlphaFoldDB" id="A0A5J9T871"/>
<dbReference type="PANTHER" id="PTHR36888:SF2">
    <property type="entry name" value="TETRATRICOPEPTIDE REPEAT (TPR)-LIKE SUPERFAMILY PROTEIN"/>
    <property type="match status" value="1"/>
</dbReference>
<dbReference type="Proteomes" id="UP000324897">
    <property type="component" value="Chromosome 3"/>
</dbReference>
<comment type="caution">
    <text evidence="2">The sequence shown here is derived from an EMBL/GenBank/DDBJ whole genome shotgun (WGS) entry which is preliminary data.</text>
</comment>
<reference evidence="2 3" key="1">
    <citation type="journal article" date="2019" name="Sci. Rep.">
        <title>A high-quality genome of Eragrostis curvula grass provides insights into Poaceae evolution and supports new strategies to enhance forage quality.</title>
        <authorList>
            <person name="Carballo J."/>
            <person name="Santos B.A.C.M."/>
            <person name="Zappacosta D."/>
            <person name="Garbus I."/>
            <person name="Selva J.P."/>
            <person name="Gallo C.A."/>
            <person name="Diaz A."/>
            <person name="Albertini E."/>
            <person name="Caccamo M."/>
            <person name="Echenique V."/>
        </authorList>
    </citation>
    <scope>NUCLEOTIDE SEQUENCE [LARGE SCALE GENOMIC DNA]</scope>
    <source>
        <strain evidence="3">cv. Victoria</strain>
        <tissue evidence="2">Leaf</tissue>
    </source>
</reference>
<accession>A0A5J9T871</accession>
<name>A0A5J9T871_9POAL</name>
<keyword evidence="3" id="KW-1185">Reference proteome</keyword>
<dbReference type="Gene3D" id="1.25.40.10">
    <property type="entry name" value="Tetratricopeptide repeat domain"/>
    <property type="match status" value="1"/>
</dbReference>
<proteinExistence type="predicted"/>
<evidence type="ECO:0000256" key="1">
    <source>
        <dbReference type="SAM" id="MobiDB-lite"/>
    </source>
</evidence>
<evidence type="ECO:0008006" key="4">
    <source>
        <dbReference type="Google" id="ProtNLM"/>
    </source>
</evidence>
<dbReference type="OrthoDB" id="552664at2759"/>